<gene>
    <name evidence="2" type="ORF">FHU36_004436</name>
</gene>
<keyword evidence="2" id="KW-0413">Isomerase</keyword>
<evidence type="ECO:0000256" key="1">
    <source>
        <dbReference type="SAM" id="MobiDB-lite"/>
    </source>
</evidence>
<name>A0A7X0C698_9ACTN</name>
<protein>
    <submittedName>
        <fullName evidence="2">Ketosteroid isomerase-like protein</fullName>
    </submittedName>
</protein>
<feature type="region of interest" description="Disordered" evidence="1">
    <location>
        <begin position="1"/>
        <end position="20"/>
    </location>
</feature>
<dbReference type="InterPro" id="IPR032710">
    <property type="entry name" value="NTF2-like_dom_sf"/>
</dbReference>
<dbReference type="GO" id="GO:0016987">
    <property type="term" value="F:sigma factor activity"/>
    <property type="evidence" value="ECO:0007669"/>
    <property type="project" value="TreeGrafter"/>
</dbReference>
<accession>A0A7X0C698</accession>
<dbReference type="PANTHER" id="PTHR30173">
    <property type="entry name" value="SIGMA 19 FACTOR"/>
    <property type="match status" value="1"/>
</dbReference>
<dbReference type="Proteomes" id="UP000583800">
    <property type="component" value="Unassembled WGS sequence"/>
</dbReference>
<keyword evidence="3" id="KW-1185">Reference proteome</keyword>
<evidence type="ECO:0000313" key="2">
    <source>
        <dbReference type="EMBL" id="MBB6347891.1"/>
    </source>
</evidence>
<dbReference type="InterPro" id="IPR052704">
    <property type="entry name" value="ECF_Sigma-70_Domain"/>
</dbReference>
<dbReference type="EMBL" id="JACHJB010000002">
    <property type="protein sequence ID" value="MBB6347891.1"/>
    <property type="molecule type" value="Genomic_DNA"/>
</dbReference>
<reference evidence="2 3" key="1">
    <citation type="submission" date="2020-08" db="EMBL/GenBank/DDBJ databases">
        <title>Sequencing the genomes of 1000 actinobacteria strains.</title>
        <authorList>
            <person name="Klenk H.-P."/>
        </authorList>
    </citation>
    <scope>NUCLEOTIDE SEQUENCE [LARGE SCALE GENOMIC DNA]</scope>
    <source>
        <strain evidence="2 3">DSM 45913</strain>
    </source>
</reference>
<organism evidence="2 3">
    <name type="scientific">Nonomuraea muscovyensis</name>
    <dbReference type="NCBI Taxonomy" id="1124761"/>
    <lineage>
        <taxon>Bacteria</taxon>
        <taxon>Bacillati</taxon>
        <taxon>Actinomycetota</taxon>
        <taxon>Actinomycetes</taxon>
        <taxon>Streptosporangiales</taxon>
        <taxon>Streptosporangiaceae</taxon>
        <taxon>Nonomuraea</taxon>
    </lineage>
</organism>
<proteinExistence type="predicted"/>
<dbReference type="PANTHER" id="PTHR30173:SF43">
    <property type="entry name" value="ECF RNA POLYMERASE SIGMA FACTOR SIGI-RELATED"/>
    <property type="match status" value="1"/>
</dbReference>
<sequence>MSGSASWESHQVDQATAGEPDAARHRQLVAAFLAASRGGDFDALLTLLASDAVLRSDPTAAQSGASAARGAHAVARSFAGRAKAARPALIDGAPGLVWASAGRVRVVFAFTIADGKIAAIDILADPEHLERLDLQLLAG</sequence>
<dbReference type="Gene3D" id="3.10.450.50">
    <property type="match status" value="1"/>
</dbReference>
<comment type="caution">
    <text evidence="2">The sequence shown here is derived from an EMBL/GenBank/DDBJ whole genome shotgun (WGS) entry which is preliminary data.</text>
</comment>
<dbReference type="GO" id="GO:0016853">
    <property type="term" value="F:isomerase activity"/>
    <property type="evidence" value="ECO:0007669"/>
    <property type="project" value="UniProtKB-KW"/>
</dbReference>
<feature type="compositionally biased region" description="Polar residues" evidence="1">
    <location>
        <begin position="1"/>
        <end position="14"/>
    </location>
</feature>
<dbReference type="SUPFAM" id="SSF54427">
    <property type="entry name" value="NTF2-like"/>
    <property type="match status" value="1"/>
</dbReference>
<dbReference type="RefSeq" id="WP_185085753.1">
    <property type="nucleotide sequence ID" value="NZ_JACHJB010000002.1"/>
</dbReference>
<dbReference type="AlphaFoldDB" id="A0A7X0C698"/>
<evidence type="ECO:0000313" key="3">
    <source>
        <dbReference type="Proteomes" id="UP000583800"/>
    </source>
</evidence>